<evidence type="ECO:0000313" key="2">
    <source>
        <dbReference type="Proteomes" id="UP000189796"/>
    </source>
</evidence>
<dbReference type="EMBL" id="LT670817">
    <property type="protein sequence ID" value="SHG91591.1"/>
    <property type="molecule type" value="Genomic_DNA"/>
</dbReference>
<gene>
    <name evidence="1" type="ORF">SAMN05443248_3075</name>
</gene>
<proteinExistence type="predicted"/>
<dbReference type="AlphaFoldDB" id="A0A1M5NPW6"/>
<dbReference type="Proteomes" id="UP000189796">
    <property type="component" value="Chromosome I"/>
</dbReference>
<reference evidence="1 2" key="1">
    <citation type="submission" date="2016-11" db="EMBL/GenBank/DDBJ databases">
        <authorList>
            <person name="Jaros S."/>
            <person name="Januszkiewicz K."/>
            <person name="Wedrychowicz H."/>
        </authorList>
    </citation>
    <scope>NUCLEOTIDE SEQUENCE [LARGE SCALE GENOMIC DNA]</scope>
    <source>
        <strain evidence="1 2">GAS138</strain>
    </source>
</reference>
<sequence>MVRFRLVVTIRWWVYPLIELAKFNLFIGIPVDTDRLAQIIAKHGLKIKFKAE</sequence>
<evidence type="ECO:0000313" key="1">
    <source>
        <dbReference type="EMBL" id="SHG91591.1"/>
    </source>
</evidence>
<accession>A0A1M5NPW6</accession>
<name>A0A1M5NPW6_9BRAD</name>
<dbReference type="RefSeq" id="WP_154072253.1">
    <property type="nucleotide sequence ID" value="NZ_LT670817.1"/>
</dbReference>
<organism evidence="1 2">
    <name type="scientific">Bradyrhizobium erythrophlei</name>
    <dbReference type="NCBI Taxonomy" id="1437360"/>
    <lineage>
        <taxon>Bacteria</taxon>
        <taxon>Pseudomonadati</taxon>
        <taxon>Pseudomonadota</taxon>
        <taxon>Alphaproteobacteria</taxon>
        <taxon>Hyphomicrobiales</taxon>
        <taxon>Nitrobacteraceae</taxon>
        <taxon>Bradyrhizobium</taxon>
    </lineage>
</organism>
<protein>
    <submittedName>
        <fullName evidence="1">Uncharacterized protein</fullName>
    </submittedName>
</protein>